<dbReference type="GO" id="GO:0008483">
    <property type="term" value="F:transaminase activity"/>
    <property type="evidence" value="ECO:0007669"/>
    <property type="project" value="TreeGrafter"/>
</dbReference>
<dbReference type="EMBL" id="MHQY01000018">
    <property type="protein sequence ID" value="OHA13705.1"/>
    <property type="molecule type" value="Genomic_DNA"/>
</dbReference>
<name>A0A1G2LQ18_9BACT</name>
<dbReference type="CDD" id="cd00616">
    <property type="entry name" value="AHBA_syn"/>
    <property type="match status" value="1"/>
</dbReference>
<sequence length="385" mass="42149">MLKRLKISNGVNIPLCRPSFDGSELEEVRGVLASGWVAHGPKNKEFEKLLADFFGVKEVILLNSCASALEAALVGLGIRGEVIIPSFTMSATANAVVRAGATPVFCDVEWKTGNMDASLIEGLITKKTEVIMPVHFAGFPCDMDAIAAIAKKHNLYVIEDSAECIGGKWNGKFAGTFGSAGCFSFWATKNITTGEGGVIITNDHSFAERVRTFMSHGISRDTHERQKLERPWERDSVMAGVNYRMGDIPAAIGVAQMKKLSGLNAKRKKHAEYLNSSLNSLETEGLIELPREFPGAESVWQMYVIKVKPEVRDGLVLKLRENGISASVHFDPPVHLQTFYKKNFPVKSLPATEKLSKSVITLPLFPDLTESELDYIVGHVKLALA</sequence>
<dbReference type="PANTHER" id="PTHR30244:SF34">
    <property type="entry name" value="DTDP-4-AMINO-4,6-DIDEOXYGALACTOSE TRANSAMINASE"/>
    <property type="match status" value="1"/>
</dbReference>
<dbReference type="InterPro" id="IPR015424">
    <property type="entry name" value="PyrdxlP-dep_Trfase"/>
</dbReference>
<evidence type="ECO:0000256" key="3">
    <source>
        <dbReference type="RuleBase" id="RU004508"/>
    </source>
</evidence>
<dbReference type="InterPro" id="IPR000653">
    <property type="entry name" value="DegT/StrS_aminotransferase"/>
</dbReference>
<dbReference type="PANTHER" id="PTHR30244">
    <property type="entry name" value="TRANSAMINASE"/>
    <property type="match status" value="1"/>
</dbReference>
<dbReference type="SUPFAM" id="SSF53383">
    <property type="entry name" value="PLP-dependent transferases"/>
    <property type="match status" value="1"/>
</dbReference>
<dbReference type="Gene3D" id="3.40.640.10">
    <property type="entry name" value="Type I PLP-dependent aspartate aminotransferase-like (Major domain)"/>
    <property type="match status" value="1"/>
</dbReference>
<comment type="similarity">
    <text evidence="3">Belongs to the DegT/DnrJ/EryC1 family.</text>
</comment>
<evidence type="ECO:0000313" key="5">
    <source>
        <dbReference type="Proteomes" id="UP000177171"/>
    </source>
</evidence>
<dbReference type="GO" id="GO:0000271">
    <property type="term" value="P:polysaccharide biosynthetic process"/>
    <property type="evidence" value="ECO:0007669"/>
    <property type="project" value="TreeGrafter"/>
</dbReference>
<evidence type="ECO:0000256" key="1">
    <source>
        <dbReference type="PIRSR" id="PIRSR000390-1"/>
    </source>
</evidence>
<proteinExistence type="inferred from homology"/>
<dbReference type="Pfam" id="PF01041">
    <property type="entry name" value="DegT_DnrJ_EryC1"/>
    <property type="match status" value="1"/>
</dbReference>
<keyword evidence="2 3" id="KW-0663">Pyridoxal phosphate</keyword>
<comment type="caution">
    <text evidence="4">The sequence shown here is derived from an EMBL/GenBank/DDBJ whole genome shotgun (WGS) entry which is preliminary data.</text>
</comment>
<organism evidence="4 5">
    <name type="scientific">Candidatus Sungbacteria bacterium RIFCSPLOWO2_12_FULL_41_11</name>
    <dbReference type="NCBI Taxonomy" id="1802286"/>
    <lineage>
        <taxon>Bacteria</taxon>
        <taxon>Candidatus Sungiibacteriota</taxon>
    </lineage>
</organism>
<feature type="active site" description="Proton acceptor" evidence="1">
    <location>
        <position position="189"/>
    </location>
</feature>
<evidence type="ECO:0008006" key="6">
    <source>
        <dbReference type="Google" id="ProtNLM"/>
    </source>
</evidence>
<dbReference type="GO" id="GO:0030170">
    <property type="term" value="F:pyridoxal phosphate binding"/>
    <property type="evidence" value="ECO:0007669"/>
    <property type="project" value="TreeGrafter"/>
</dbReference>
<gene>
    <name evidence="4" type="ORF">A3G49_04865</name>
</gene>
<dbReference type="PIRSF" id="PIRSF000390">
    <property type="entry name" value="PLP_StrS"/>
    <property type="match status" value="1"/>
</dbReference>
<reference evidence="4 5" key="1">
    <citation type="journal article" date="2016" name="Nat. Commun.">
        <title>Thousands of microbial genomes shed light on interconnected biogeochemical processes in an aquifer system.</title>
        <authorList>
            <person name="Anantharaman K."/>
            <person name="Brown C.T."/>
            <person name="Hug L.A."/>
            <person name="Sharon I."/>
            <person name="Castelle C.J."/>
            <person name="Probst A.J."/>
            <person name="Thomas B.C."/>
            <person name="Singh A."/>
            <person name="Wilkins M.J."/>
            <person name="Karaoz U."/>
            <person name="Brodie E.L."/>
            <person name="Williams K.H."/>
            <person name="Hubbard S.S."/>
            <person name="Banfield J.F."/>
        </authorList>
    </citation>
    <scope>NUCLEOTIDE SEQUENCE [LARGE SCALE GENOMIC DNA]</scope>
</reference>
<dbReference type="InterPro" id="IPR015422">
    <property type="entry name" value="PyrdxlP-dep_Trfase_small"/>
</dbReference>
<accession>A0A1G2LQ18</accession>
<protein>
    <recommendedName>
        <fullName evidence="6">Aminotransferase DegT</fullName>
    </recommendedName>
</protein>
<feature type="modified residue" description="N6-(pyridoxal phosphate)lysine" evidence="2">
    <location>
        <position position="189"/>
    </location>
</feature>
<dbReference type="Proteomes" id="UP000177171">
    <property type="component" value="Unassembled WGS sequence"/>
</dbReference>
<dbReference type="Gene3D" id="3.90.1150.10">
    <property type="entry name" value="Aspartate Aminotransferase, domain 1"/>
    <property type="match status" value="1"/>
</dbReference>
<evidence type="ECO:0000313" key="4">
    <source>
        <dbReference type="EMBL" id="OHA13705.1"/>
    </source>
</evidence>
<dbReference type="AlphaFoldDB" id="A0A1G2LQ18"/>
<evidence type="ECO:0000256" key="2">
    <source>
        <dbReference type="PIRSR" id="PIRSR000390-2"/>
    </source>
</evidence>
<dbReference type="InterPro" id="IPR015421">
    <property type="entry name" value="PyrdxlP-dep_Trfase_major"/>
</dbReference>